<dbReference type="EMBL" id="KV700134">
    <property type="protein sequence ID" value="OCF31425.1"/>
    <property type="molecule type" value="Genomic_DNA"/>
</dbReference>
<dbReference type="GO" id="GO:0003994">
    <property type="term" value="F:aconitate hydratase activity"/>
    <property type="evidence" value="ECO:0007669"/>
    <property type="project" value="InterPro"/>
</dbReference>
<evidence type="ECO:0000256" key="6">
    <source>
        <dbReference type="ARBA" id="ARBA00023128"/>
    </source>
</evidence>
<dbReference type="GO" id="GO:0051539">
    <property type="term" value="F:4 iron, 4 sulfur cluster binding"/>
    <property type="evidence" value="ECO:0007669"/>
    <property type="project" value="UniProtKB-UniRule"/>
</dbReference>
<reference evidence="11 12" key="1">
    <citation type="submission" date="2013-07" db="EMBL/GenBank/DDBJ databases">
        <title>The Genome Sequence of Cryptococcus heveanensis BCC8398.</title>
        <authorList>
            <consortium name="The Broad Institute Genome Sequencing Platform"/>
            <person name="Cuomo C."/>
            <person name="Litvintseva A."/>
            <person name="Chen Y."/>
            <person name="Heitman J."/>
            <person name="Sun S."/>
            <person name="Springer D."/>
            <person name="Dromer F."/>
            <person name="Young S.K."/>
            <person name="Zeng Q."/>
            <person name="Gargeya S."/>
            <person name="Fitzgerald M."/>
            <person name="Abouelleil A."/>
            <person name="Alvarado L."/>
            <person name="Berlin A.M."/>
            <person name="Chapman S.B."/>
            <person name="Dewar J."/>
            <person name="Goldberg J."/>
            <person name="Griggs A."/>
            <person name="Gujja S."/>
            <person name="Hansen M."/>
            <person name="Howarth C."/>
            <person name="Imamovic A."/>
            <person name="Larimer J."/>
            <person name="McCowan C."/>
            <person name="Murphy C."/>
            <person name="Pearson M."/>
            <person name="Priest M."/>
            <person name="Roberts A."/>
            <person name="Saif S."/>
            <person name="Shea T."/>
            <person name="Sykes S."/>
            <person name="Wortman J."/>
            <person name="Nusbaum C."/>
            <person name="Birren B."/>
        </authorList>
    </citation>
    <scope>NUCLEOTIDE SEQUENCE [LARGE SCALE GENOMIC DNA]</scope>
    <source>
        <strain evidence="11 12">BCC8398</strain>
    </source>
</reference>
<dbReference type="STRING" id="1296120.A0A1B9GKF0"/>
<accession>A0A1B9GKF0</accession>
<dbReference type="InterPro" id="IPR015931">
    <property type="entry name" value="Acnase/IPM_dHydase_lsu_aba_1/3"/>
</dbReference>
<dbReference type="InterPro" id="IPR018136">
    <property type="entry name" value="Aconitase_4Fe-4S_BS"/>
</dbReference>
<evidence type="ECO:0000259" key="9">
    <source>
        <dbReference type="Pfam" id="PF00330"/>
    </source>
</evidence>
<dbReference type="InterPro" id="IPR006248">
    <property type="entry name" value="Aconitase_mito-like"/>
</dbReference>
<dbReference type="InterPro" id="IPR001030">
    <property type="entry name" value="Acoase/IPM_deHydtase_lsu_aba"/>
</dbReference>
<feature type="domain" description="Aconitase A/isopropylmalate dehydratase small subunit swivel" evidence="10">
    <location>
        <begin position="591"/>
        <end position="719"/>
    </location>
</feature>
<evidence type="ECO:0000256" key="7">
    <source>
        <dbReference type="ARBA" id="ARBA00023239"/>
    </source>
</evidence>
<keyword evidence="7 8" id="KW-0456">Lyase</keyword>
<dbReference type="InterPro" id="IPR015928">
    <property type="entry name" value="Aconitase/3IPM_dehydase_swvl"/>
</dbReference>
<keyword evidence="4 8" id="KW-0408">Iron</keyword>
<evidence type="ECO:0000259" key="10">
    <source>
        <dbReference type="Pfam" id="PF00694"/>
    </source>
</evidence>
<keyword evidence="12" id="KW-1185">Reference proteome</keyword>
<dbReference type="Pfam" id="PF00694">
    <property type="entry name" value="Aconitase_C"/>
    <property type="match status" value="1"/>
</dbReference>
<dbReference type="PRINTS" id="PR00415">
    <property type="entry name" value="ACONITASE"/>
</dbReference>
<comment type="subcellular location">
    <subcellularLocation>
        <location evidence="1 8">Mitochondrion</location>
    </subcellularLocation>
</comment>
<reference evidence="12" key="2">
    <citation type="submission" date="2013-12" db="EMBL/GenBank/DDBJ databases">
        <title>Evolution of pathogenesis and genome organization in the Tremellales.</title>
        <authorList>
            <person name="Cuomo C."/>
            <person name="Litvintseva A."/>
            <person name="Heitman J."/>
            <person name="Chen Y."/>
            <person name="Sun S."/>
            <person name="Springer D."/>
            <person name="Dromer F."/>
            <person name="Young S."/>
            <person name="Zeng Q."/>
            <person name="Chapman S."/>
            <person name="Gujja S."/>
            <person name="Saif S."/>
            <person name="Birren B."/>
        </authorList>
    </citation>
    <scope>NUCLEOTIDE SEQUENCE [LARGE SCALE GENOMIC DNA]</scope>
    <source>
        <strain evidence="12">BCC8398</strain>
    </source>
</reference>
<dbReference type="FunFam" id="3.30.499.10:FF:000004">
    <property type="entry name" value="Aconitate hydratase, mitochondrial"/>
    <property type="match status" value="1"/>
</dbReference>
<dbReference type="EC" id="4.2.1.-" evidence="8"/>
<dbReference type="OrthoDB" id="2224430at2759"/>
<dbReference type="PANTHER" id="PTHR43160:SF2">
    <property type="entry name" value="HOMOCITRATE DEHYDRATASE, MITOCHONDRIAL"/>
    <property type="match status" value="1"/>
</dbReference>
<dbReference type="Gene3D" id="3.20.19.10">
    <property type="entry name" value="Aconitase, domain 4"/>
    <property type="match status" value="1"/>
</dbReference>
<keyword evidence="5 8" id="KW-0411">Iron-sulfur</keyword>
<evidence type="ECO:0000256" key="1">
    <source>
        <dbReference type="ARBA" id="ARBA00004173"/>
    </source>
</evidence>
<dbReference type="NCBIfam" id="NF005558">
    <property type="entry name" value="PRK07229.1"/>
    <property type="match status" value="1"/>
</dbReference>
<dbReference type="GO" id="GO:0005829">
    <property type="term" value="C:cytosol"/>
    <property type="evidence" value="ECO:0007669"/>
    <property type="project" value="TreeGrafter"/>
</dbReference>
<evidence type="ECO:0000256" key="5">
    <source>
        <dbReference type="ARBA" id="ARBA00023014"/>
    </source>
</evidence>
<dbReference type="Pfam" id="PF00330">
    <property type="entry name" value="Aconitase"/>
    <property type="match status" value="1"/>
</dbReference>
<dbReference type="InterPro" id="IPR000573">
    <property type="entry name" value="AconitaseA/IPMdHydase_ssu_swvl"/>
</dbReference>
<gene>
    <name evidence="11" type="ORF">I316_06827</name>
</gene>
<feature type="domain" description="Aconitase/3-isopropylmalate dehydratase large subunit alpha/beta/alpha" evidence="9">
    <location>
        <begin position="74"/>
        <end position="510"/>
    </location>
</feature>
<dbReference type="InterPro" id="IPR036008">
    <property type="entry name" value="Aconitase_4Fe-4S_dom"/>
</dbReference>
<dbReference type="FunFam" id="3.20.19.10:FF:000002">
    <property type="entry name" value="Aconitate hydratase, mitochondrial"/>
    <property type="match status" value="1"/>
</dbReference>
<organism evidence="11 12">
    <name type="scientific">Kwoniella heveanensis BCC8398</name>
    <dbReference type="NCBI Taxonomy" id="1296120"/>
    <lineage>
        <taxon>Eukaryota</taxon>
        <taxon>Fungi</taxon>
        <taxon>Dikarya</taxon>
        <taxon>Basidiomycota</taxon>
        <taxon>Agaricomycotina</taxon>
        <taxon>Tremellomycetes</taxon>
        <taxon>Tremellales</taxon>
        <taxon>Cryptococcaceae</taxon>
        <taxon>Kwoniella</taxon>
    </lineage>
</organism>
<dbReference type="GO" id="GO:0046872">
    <property type="term" value="F:metal ion binding"/>
    <property type="evidence" value="ECO:0007669"/>
    <property type="project" value="UniProtKB-UniRule"/>
</dbReference>
<dbReference type="GO" id="GO:0005739">
    <property type="term" value="C:mitochondrion"/>
    <property type="evidence" value="ECO:0007669"/>
    <property type="project" value="UniProtKB-SubCell"/>
</dbReference>
<name>A0A1B9GKF0_9TREE</name>
<comment type="similarity">
    <text evidence="8">Belongs to the aconitase/IPM isomerase family.</text>
</comment>
<dbReference type="Proteomes" id="UP000092666">
    <property type="component" value="Unassembled WGS sequence"/>
</dbReference>
<dbReference type="Gene3D" id="3.40.1060.10">
    <property type="entry name" value="Aconitase, Domain 2"/>
    <property type="match status" value="1"/>
</dbReference>
<evidence type="ECO:0000256" key="2">
    <source>
        <dbReference type="ARBA" id="ARBA00022723"/>
    </source>
</evidence>
<dbReference type="SUPFAM" id="SSF53732">
    <property type="entry name" value="Aconitase iron-sulfur domain"/>
    <property type="match status" value="1"/>
</dbReference>
<keyword evidence="6 8" id="KW-0496">Mitochondrion</keyword>
<dbReference type="SUPFAM" id="SSF52016">
    <property type="entry name" value="LeuD/IlvD-like"/>
    <property type="match status" value="1"/>
</dbReference>
<dbReference type="PROSITE" id="PS00450">
    <property type="entry name" value="ACONITASE_1"/>
    <property type="match status" value="1"/>
</dbReference>
<protein>
    <recommendedName>
        <fullName evidence="8">Aconitate hydratase, mitochondrial</fullName>
        <shortName evidence="8">Aconitase</shortName>
        <ecNumber evidence="8">4.2.1.-</ecNumber>
    </recommendedName>
</protein>
<proteinExistence type="inferred from homology"/>
<dbReference type="FunFam" id="3.30.499.10:FF:000003">
    <property type="entry name" value="Aconitate hydratase, mitochondrial"/>
    <property type="match status" value="1"/>
</dbReference>
<dbReference type="Gene3D" id="3.30.499.10">
    <property type="entry name" value="Aconitase, domain 3"/>
    <property type="match status" value="2"/>
</dbReference>
<evidence type="ECO:0000256" key="8">
    <source>
        <dbReference type="RuleBase" id="RU362107"/>
    </source>
</evidence>
<evidence type="ECO:0000256" key="3">
    <source>
        <dbReference type="ARBA" id="ARBA00022946"/>
    </source>
</evidence>
<dbReference type="InterPro" id="IPR050926">
    <property type="entry name" value="Aconitase/IPM_isomerase"/>
</dbReference>
<dbReference type="GO" id="GO:0006099">
    <property type="term" value="P:tricarboxylic acid cycle"/>
    <property type="evidence" value="ECO:0007669"/>
    <property type="project" value="InterPro"/>
</dbReference>
<dbReference type="NCBIfam" id="TIGR01340">
    <property type="entry name" value="aconitase_mito"/>
    <property type="match status" value="1"/>
</dbReference>
<dbReference type="FunFam" id="3.40.1060.10:FF:000001">
    <property type="entry name" value="Aconitate hydratase, mitochondrial"/>
    <property type="match status" value="1"/>
</dbReference>
<keyword evidence="2 8" id="KW-0479">Metal-binding</keyword>
<evidence type="ECO:0000256" key="4">
    <source>
        <dbReference type="ARBA" id="ARBA00023004"/>
    </source>
</evidence>
<evidence type="ECO:0000313" key="11">
    <source>
        <dbReference type="EMBL" id="OCF31425.1"/>
    </source>
</evidence>
<dbReference type="PANTHER" id="PTHR43160">
    <property type="entry name" value="ACONITATE HYDRATASE B"/>
    <property type="match status" value="1"/>
</dbReference>
<dbReference type="InterPro" id="IPR015932">
    <property type="entry name" value="Aconitase_dom2"/>
</dbReference>
<evidence type="ECO:0000313" key="12">
    <source>
        <dbReference type="Proteomes" id="UP000092666"/>
    </source>
</evidence>
<keyword evidence="3 8" id="KW-0809">Transit peptide</keyword>
<sequence length="793" mass="85629">MLRRHSTTAARRIHNSVTAKATHTPLPAGLSGFIPRKVPLSRSEPDRFINYERIESNLNVVRNILNRPLSLTEKVIYGHLDSPELATDNFQPGKYLKLRPIRVACQDATAQMALLQFLTTGLSEVQTPTTIHCDHLIIAKEGATTDLPSATSVNKEVYDFMSSVCAKHGMGFYAPNAGIIHQIVLENYAFPGGLMIGTDSHTPNAGGLGMVAIGVGGADAVDVMAGLPWELANPKVTGIKLTGKLGGWTSPKDVILKLAGMLTVKGGTGHVLEYFGPGTESLSCTGMATICNMGAETGATTSLFPYSESMRRYLAATGRSEIGRYADSFKPNLKADEGAEYERVIEINLSELEPHVNGPFTPDLAIPISKLKDEVEKHSWPDKITAGLIGSCTNSSYEDLGRCTSVAQQAIKHGLPTQAPLIISPGSEAIRATTKRDGQLDVFESLGATVLANACGPCCGSWDRQDVPKGTPNSIISSYNRNFAGRNDSNPETHCFLASPEITMAMSYAGSMSFNPLTDSLTGPDGKTFKFEPPAGDELPSKGYESGRELFQPPIQGDRSGLQVQVSPESQRLQLLAPFNPWHGRDFIDCPVLIKVQGKCTTDHITQAGPWLKYRGHLENISNNTLIGAKNADNGKINTVVNSRNGHVGTVPDIARQYKADGVEFVIIADENYGEGSSREHAALQPRYLNGVAVIAKSFARIHESNLKKQGMLALTFADPADYDRVTGSDEISLIGLKEISPGKRVTMVVKPKNGAEWSCALNHSFNDEQISFFRAGSALNYMRDLKNASAQV</sequence>
<dbReference type="AlphaFoldDB" id="A0A1B9GKF0"/>
<comment type="cofactor">
    <cofactor evidence="8">
        <name>[4Fe-4S] cluster</name>
        <dbReference type="ChEBI" id="CHEBI:49883"/>
    </cofactor>
    <text evidence="8">Binds 1 [4Fe-4S] cluster per subunit.</text>
</comment>